<dbReference type="AlphaFoldDB" id="A0AAV5W9N8"/>
<dbReference type="GO" id="GO:0090522">
    <property type="term" value="P:vesicle tethering involved in exocytosis"/>
    <property type="evidence" value="ECO:0007669"/>
    <property type="project" value="UniProtKB-UniRule"/>
</dbReference>
<keyword evidence="1" id="KW-0653">Protein transport</keyword>
<protein>
    <recommendedName>
        <fullName evidence="1">Exocyst complex component Sec8</fullName>
    </recommendedName>
</protein>
<dbReference type="GO" id="GO:0045202">
    <property type="term" value="C:synapse"/>
    <property type="evidence" value="ECO:0007669"/>
    <property type="project" value="TreeGrafter"/>
</dbReference>
<proteinExistence type="inferred from homology"/>
<reference evidence="2" key="1">
    <citation type="submission" date="2023-10" db="EMBL/GenBank/DDBJ databases">
        <title>Genome assembly of Pristionchus species.</title>
        <authorList>
            <person name="Yoshida K."/>
            <person name="Sommer R.J."/>
        </authorList>
    </citation>
    <scope>NUCLEOTIDE SEQUENCE</scope>
    <source>
        <strain evidence="2">RS5133</strain>
    </source>
</reference>
<comment type="similarity">
    <text evidence="1">Belongs to the SEC8 family.</text>
</comment>
<evidence type="ECO:0000256" key="1">
    <source>
        <dbReference type="RuleBase" id="RU367079"/>
    </source>
</evidence>
<keyword evidence="1" id="KW-0268">Exocytosis</keyword>
<dbReference type="GO" id="GO:0006893">
    <property type="term" value="P:Golgi to plasma membrane transport"/>
    <property type="evidence" value="ECO:0007669"/>
    <property type="project" value="TreeGrafter"/>
</dbReference>
<dbReference type="GO" id="GO:0015031">
    <property type="term" value="P:protein transport"/>
    <property type="evidence" value="ECO:0007669"/>
    <property type="project" value="UniProtKB-KW"/>
</dbReference>
<dbReference type="GO" id="GO:0032584">
    <property type="term" value="C:growth cone membrane"/>
    <property type="evidence" value="ECO:0007669"/>
    <property type="project" value="TreeGrafter"/>
</dbReference>
<keyword evidence="3" id="KW-1185">Reference proteome</keyword>
<dbReference type="PANTHER" id="PTHR14146">
    <property type="entry name" value="EXOCYST COMPLEX COMPONENT 4"/>
    <property type="match status" value="1"/>
</dbReference>
<name>A0AAV5W9N8_9BILA</name>
<dbReference type="GO" id="GO:0006612">
    <property type="term" value="P:protein targeting to membrane"/>
    <property type="evidence" value="ECO:0007669"/>
    <property type="project" value="UniProtKB-UniRule"/>
</dbReference>
<evidence type="ECO:0000313" key="3">
    <source>
        <dbReference type="Proteomes" id="UP001432322"/>
    </source>
</evidence>
<dbReference type="Proteomes" id="UP001432322">
    <property type="component" value="Unassembled WGS sequence"/>
</dbReference>
<dbReference type="PANTHER" id="PTHR14146:SF0">
    <property type="entry name" value="EXOCYST COMPLEX COMPONENT 4"/>
    <property type="match status" value="1"/>
</dbReference>
<evidence type="ECO:0000313" key="2">
    <source>
        <dbReference type="EMBL" id="GMT27707.1"/>
    </source>
</evidence>
<gene>
    <name evidence="2" type="ORF">PFISCL1PPCAC_19004</name>
</gene>
<accession>A0AAV5W9N8</accession>
<dbReference type="GO" id="GO:0000145">
    <property type="term" value="C:exocyst"/>
    <property type="evidence" value="ECO:0007669"/>
    <property type="project" value="UniProtKB-UniRule"/>
</dbReference>
<dbReference type="GO" id="GO:0007268">
    <property type="term" value="P:chemical synaptic transmission"/>
    <property type="evidence" value="ECO:0007669"/>
    <property type="project" value="TreeGrafter"/>
</dbReference>
<keyword evidence="1" id="KW-0813">Transport</keyword>
<dbReference type="InterPro" id="IPR039682">
    <property type="entry name" value="Sec8/EXOC4"/>
</dbReference>
<feature type="non-terminal residue" evidence="2">
    <location>
        <position position="1"/>
    </location>
</feature>
<comment type="caution">
    <text evidence="2">The sequence shown here is derived from an EMBL/GenBank/DDBJ whole genome shotgun (WGS) entry which is preliminary data.</text>
</comment>
<sequence length="155" mass="17369">GDDVDQEVHELGRDMAAFYKLLAEILAVPKLNYIFDGLGHLCAAIFIHLSQHMPRLTDAGKKRVCRNIWGVQQRLSQLTGRREAQLERARAFYELLSHDVDRIIALVPETSKQFSSMELSHLIGLSVRSHPLLSTQPGALDSCIQQLNAAIRAAR</sequence>
<organism evidence="2 3">
    <name type="scientific">Pristionchus fissidentatus</name>
    <dbReference type="NCBI Taxonomy" id="1538716"/>
    <lineage>
        <taxon>Eukaryota</taxon>
        <taxon>Metazoa</taxon>
        <taxon>Ecdysozoa</taxon>
        <taxon>Nematoda</taxon>
        <taxon>Chromadorea</taxon>
        <taxon>Rhabditida</taxon>
        <taxon>Rhabditina</taxon>
        <taxon>Diplogasteromorpha</taxon>
        <taxon>Diplogasteroidea</taxon>
        <taxon>Neodiplogasteridae</taxon>
        <taxon>Pristionchus</taxon>
    </lineage>
</organism>
<comment type="function">
    <text evidence="1">Component of the exocyst complex involved in the docking of exocytic vesicles with fusion sites on the plasma membrane.</text>
</comment>
<dbReference type="EMBL" id="BTSY01000005">
    <property type="protein sequence ID" value="GMT27707.1"/>
    <property type="molecule type" value="Genomic_DNA"/>
</dbReference>